<dbReference type="AlphaFoldDB" id="A0AAW2JVG0"/>
<dbReference type="InterPro" id="IPR025558">
    <property type="entry name" value="DUF4283"/>
</dbReference>
<evidence type="ECO:0000259" key="2">
    <source>
        <dbReference type="Pfam" id="PF14111"/>
    </source>
</evidence>
<reference evidence="3" key="2">
    <citation type="journal article" date="2024" name="Plant">
        <title>Genomic evolution and insights into agronomic trait innovations of Sesamum species.</title>
        <authorList>
            <person name="Miao H."/>
            <person name="Wang L."/>
            <person name="Qu L."/>
            <person name="Liu H."/>
            <person name="Sun Y."/>
            <person name="Le M."/>
            <person name="Wang Q."/>
            <person name="Wei S."/>
            <person name="Zheng Y."/>
            <person name="Lin W."/>
            <person name="Duan Y."/>
            <person name="Cao H."/>
            <person name="Xiong S."/>
            <person name="Wang X."/>
            <person name="Wei L."/>
            <person name="Li C."/>
            <person name="Ma Q."/>
            <person name="Ju M."/>
            <person name="Zhao R."/>
            <person name="Li G."/>
            <person name="Mu C."/>
            <person name="Tian Q."/>
            <person name="Mei H."/>
            <person name="Zhang T."/>
            <person name="Gao T."/>
            <person name="Zhang H."/>
        </authorList>
    </citation>
    <scope>NUCLEOTIDE SEQUENCE</scope>
    <source>
        <strain evidence="3">G01</strain>
    </source>
</reference>
<organism evidence="3">
    <name type="scientific">Sesamum angustifolium</name>
    <dbReference type="NCBI Taxonomy" id="2727405"/>
    <lineage>
        <taxon>Eukaryota</taxon>
        <taxon>Viridiplantae</taxon>
        <taxon>Streptophyta</taxon>
        <taxon>Embryophyta</taxon>
        <taxon>Tracheophyta</taxon>
        <taxon>Spermatophyta</taxon>
        <taxon>Magnoliopsida</taxon>
        <taxon>eudicotyledons</taxon>
        <taxon>Gunneridae</taxon>
        <taxon>Pentapetalae</taxon>
        <taxon>asterids</taxon>
        <taxon>lamiids</taxon>
        <taxon>Lamiales</taxon>
        <taxon>Pedaliaceae</taxon>
        <taxon>Sesamum</taxon>
    </lineage>
</organism>
<name>A0AAW2JVG0_9LAMI</name>
<gene>
    <name evidence="3" type="ORF">Sangu_3156900</name>
</gene>
<dbReference type="EMBL" id="JACGWK010000476">
    <property type="protein sequence ID" value="KAL0298173.1"/>
    <property type="molecule type" value="Genomic_DNA"/>
</dbReference>
<feature type="region of interest" description="Disordered" evidence="1">
    <location>
        <begin position="262"/>
        <end position="292"/>
    </location>
</feature>
<evidence type="ECO:0000313" key="3">
    <source>
        <dbReference type="EMBL" id="KAL0298173.1"/>
    </source>
</evidence>
<comment type="caution">
    <text evidence="3">The sequence shown here is derived from an EMBL/GenBank/DDBJ whole genome shotgun (WGS) entry which is preliminary data.</text>
</comment>
<protein>
    <recommendedName>
        <fullName evidence="2">DUF4283 domain-containing protein</fullName>
    </recommendedName>
</protein>
<dbReference type="PANTHER" id="PTHR31286:SF180">
    <property type="entry name" value="OS10G0362600 PROTEIN"/>
    <property type="match status" value="1"/>
</dbReference>
<dbReference type="PANTHER" id="PTHR31286">
    <property type="entry name" value="GLYCINE-RICH CELL WALL STRUCTURAL PROTEIN 1.8-LIKE"/>
    <property type="match status" value="1"/>
</dbReference>
<dbReference type="InterPro" id="IPR040256">
    <property type="entry name" value="At4g02000-like"/>
</dbReference>
<dbReference type="Pfam" id="PF14111">
    <property type="entry name" value="DUF4283"/>
    <property type="match status" value="1"/>
</dbReference>
<evidence type="ECO:0000256" key="1">
    <source>
        <dbReference type="SAM" id="MobiDB-lite"/>
    </source>
</evidence>
<proteinExistence type="predicted"/>
<feature type="domain" description="DUF4283" evidence="2">
    <location>
        <begin position="97"/>
        <end position="172"/>
    </location>
</feature>
<reference evidence="3" key="1">
    <citation type="submission" date="2020-06" db="EMBL/GenBank/DDBJ databases">
        <authorList>
            <person name="Li T."/>
            <person name="Hu X."/>
            <person name="Zhang T."/>
            <person name="Song X."/>
            <person name="Zhang H."/>
            <person name="Dai N."/>
            <person name="Sheng W."/>
            <person name="Hou X."/>
            <person name="Wei L."/>
        </authorList>
    </citation>
    <scope>NUCLEOTIDE SEQUENCE</scope>
    <source>
        <strain evidence="3">G01</strain>
        <tissue evidence="3">Leaf</tissue>
    </source>
</reference>
<accession>A0AAW2JVG0</accession>
<sequence length="292" mass="32320">MGSAPPVNAPAPLTGVVEPELARQLPQQPLNLDAPPKILIGNIPLKPCSDSLPREDKIAAAFNNSSRKMLSYMPPTLQNGEVVVRPSMQTIREGSRRWHTTAVGYFLGKRPYFHHLDNYVRSIWPMVREVTATSNGFFFFRFTTGATMEEVIEGGPWLFQGQPIVLQKWEPELWTIDGLSTVASGIGKPLYPDAITRDCTRLDFARVCVMLDISSKLPQHVITMIPMENGGESACKVDVEYEWLPPKCNSCHTLGHTTSACESQKPSKPPVSVYVQKPKRVPPTSGPVAALR</sequence>